<evidence type="ECO:0000259" key="12">
    <source>
        <dbReference type="Pfam" id="PF00294"/>
    </source>
</evidence>
<evidence type="ECO:0000313" key="14">
    <source>
        <dbReference type="Proteomes" id="UP000215559"/>
    </source>
</evidence>
<keyword evidence="6 11" id="KW-0418">Kinase</keyword>
<comment type="function">
    <text evidence="11">Catalyzes the ATP-dependent phosphorylation of fructose-l-phosphate to fructose-l,6-bisphosphate.</text>
</comment>
<dbReference type="EMBL" id="NOZP01000063">
    <property type="protein sequence ID" value="OYD16218.1"/>
    <property type="molecule type" value="Genomic_DNA"/>
</dbReference>
<dbReference type="SUPFAM" id="SSF53613">
    <property type="entry name" value="Ribokinase-like"/>
    <property type="match status" value="1"/>
</dbReference>
<organism evidence="13 14">
    <name type="scientific">candidate division WOR-3 bacterium JGI_Cruoil_03_51_56</name>
    <dbReference type="NCBI Taxonomy" id="1973747"/>
    <lineage>
        <taxon>Bacteria</taxon>
        <taxon>Bacteria division WOR-3</taxon>
    </lineage>
</organism>
<evidence type="ECO:0000256" key="2">
    <source>
        <dbReference type="ARBA" id="ARBA00012131"/>
    </source>
</evidence>
<dbReference type="PANTHER" id="PTHR46566:SF2">
    <property type="entry name" value="ATP-DEPENDENT 6-PHOSPHOFRUCTOKINASE ISOZYME 2"/>
    <property type="match status" value="1"/>
</dbReference>
<dbReference type="GO" id="GO:0008662">
    <property type="term" value="F:1-phosphofructokinase activity"/>
    <property type="evidence" value="ECO:0007669"/>
    <property type="project" value="UniProtKB-UniRule"/>
</dbReference>
<gene>
    <name evidence="13" type="primary">pfkB</name>
    <name evidence="13" type="ORF">CH330_03415</name>
</gene>
<evidence type="ECO:0000256" key="8">
    <source>
        <dbReference type="ARBA" id="ARBA00032802"/>
    </source>
</evidence>
<dbReference type="EC" id="2.7.1.56" evidence="2 11"/>
<dbReference type="InterPro" id="IPR011611">
    <property type="entry name" value="PfkB_dom"/>
</dbReference>
<evidence type="ECO:0000256" key="7">
    <source>
        <dbReference type="ARBA" id="ARBA00022840"/>
    </source>
</evidence>
<keyword evidence="4 10" id="KW-0808">Transferase</keyword>
<comment type="caution">
    <text evidence="13">The sequence shown here is derived from an EMBL/GenBank/DDBJ whole genome shotgun (WGS) entry which is preliminary data.</text>
</comment>
<dbReference type="NCBIfam" id="TIGR03168">
    <property type="entry name" value="1-PFK"/>
    <property type="match status" value="1"/>
</dbReference>
<keyword evidence="7 11" id="KW-0067">ATP-binding</keyword>
<reference evidence="13 14" key="1">
    <citation type="submission" date="2017-07" db="EMBL/GenBank/DDBJ databases">
        <title>Recovery of genomes from metagenomes via a dereplication, aggregation, and scoring strategy.</title>
        <authorList>
            <person name="Sieber C.M."/>
            <person name="Probst A.J."/>
            <person name="Sharrar A."/>
            <person name="Thomas B.C."/>
            <person name="Hess M."/>
            <person name="Tringe S.G."/>
            <person name="Banfield J.F."/>
        </authorList>
    </citation>
    <scope>NUCLEOTIDE SEQUENCE [LARGE SCALE GENOMIC DNA]</scope>
    <source>
        <strain evidence="13">JGI_Cruoil_03_51_56</strain>
    </source>
</reference>
<evidence type="ECO:0000256" key="6">
    <source>
        <dbReference type="ARBA" id="ARBA00022777"/>
    </source>
</evidence>
<dbReference type="InterPro" id="IPR022463">
    <property type="entry name" value="1-PFruKinase"/>
</dbReference>
<dbReference type="InterPro" id="IPR002173">
    <property type="entry name" value="Carboh/pur_kinase_PfkB_CS"/>
</dbReference>
<comment type="catalytic activity">
    <reaction evidence="9 11">
        <text>beta-D-fructose 1-phosphate + ATP = beta-D-fructose 1,6-bisphosphate + ADP + H(+)</text>
        <dbReference type="Rhea" id="RHEA:14213"/>
        <dbReference type="ChEBI" id="CHEBI:15378"/>
        <dbReference type="ChEBI" id="CHEBI:30616"/>
        <dbReference type="ChEBI" id="CHEBI:32966"/>
        <dbReference type="ChEBI" id="CHEBI:138881"/>
        <dbReference type="ChEBI" id="CHEBI:456216"/>
        <dbReference type="EC" id="2.7.1.56"/>
    </reaction>
</comment>
<keyword evidence="5 11" id="KW-0547">Nucleotide-binding</keyword>
<evidence type="ECO:0000256" key="10">
    <source>
        <dbReference type="PIRNR" id="PIRNR000535"/>
    </source>
</evidence>
<feature type="domain" description="Carbohydrate kinase PfkB" evidence="12">
    <location>
        <begin position="12"/>
        <end position="290"/>
    </location>
</feature>
<evidence type="ECO:0000256" key="11">
    <source>
        <dbReference type="RuleBase" id="RU369061"/>
    </source>
</evidence>
<dbReference type="Pfam" id="PF00294">
    <property type="entry name" value="PfkB"/>
    <property type="match status" value="1"/>
</dbReference>
<dbReference type="Gene3D" id="3.40.1190.20">
    <property type="match status" value="1"/>
</dbReference>
<evidence type="ECO:0000256" key="9">
    <source>
        <dbReference type="ARBA" id="ARBA00047745"/>
    </source>
</evidence>
<evidence type="ECO:0000256" key="1">
    <source>
        <dbReference type="ARBA" id="ARBA00010688"/>
    </source>
</evidence>
<evidence type="ECO:0000256" key="3">
    <source>
        <dbReference type="ARBA" id="ARBA00013596"/>
    </source>
</evidence>
<sequence length="309" mass="33340">MIYTVTLNPALDRTLYVEGLKTEQPNRIHKEARYAGGKGIDVARALLAMGVPSIALGFIGGFDGKEFEGRLLNEGIACDFTRMSGEIRTNIIIQDESTEHETVLLAQGPEIQPVELMDFVEKLERLSGIDFLVISGSLPRGLTPTVYERMVRIGNNKGVRTLLDTSGEALSYGIRAHPTIIKPNRRELNELAGTELQDIPAIVRYCQTLQDRVSVILVSLGPGGIVMVESDRALHAKPPEVEVKSTIGAGDCAVAGFIKGLVSKESLSDCLRRAVASGTAATLNPGTGLCRCQDIDQLLPQVETETVSA</sequence>
<evidence type="ECO:0000256" key="4">
    <source>
        <dbReference type="ARBA" id="ARBA00022679"/>
    </source>
</evidence>
<dbReference type="GO" id="GO:0005524">
    <property type="term" value="F:ATP binding"/>
    <property type="evidence" value="ECO:0007669"/>
    <property type="project" value="UniProtKB-UniRule"/>
</dbReference>
<dbReference type="AlphaFoldDB" id="A0A235BV52"/>
<dbReference type="PANTHER" id="PTHR46566">
    <property type="entry name" value="1-PHOSPHOFRUCTOKINASE-RELATED"/>
    <property type="match status" value="1"/>
</dbReference>
<dbReference type="NCBIfam" id="TIGR03828">
    <property type="entry name" value="pfkB"/>
    <property type="match status" value="1"/>
</dbReference>
<dbReference type="CDD" id="cd01164">
    <property type="entry name" value="FruK_PfkB_like"/>
    <property type="match status" value="1"/>
</dbReference>
<comment type="similarity">
    <text evidence="1 11">Belongs to the carbohydrate kinase PfkB family.</text>
</comment>
<evidence type="ECO:0000256" key="5">
    <source>
        <dbReference type="ARBA" id="ARBA00022741"/>
    </source>
</evidence>
<protein>
    <recommendedName>
        <fullName evidence="3 11">1-phosphofructokinase</fullName>
        <shortName evidence="11">Fru1PK</shortName>
        <ecNumber evidence="2 11">2.7.1.56</ecNumber>
    </recommendedName>
    <alternativeName>
        <fullName evidence="8 11">Fructose 1-phosphate kinase</fullName>
    </alternativeName>
</protein>
<accession>A0A235BV52</accession>
<dbReference type="InterPro" id="IPR029056">
    <property type="entry name" value="Ribokinase-like"/>
</dbReference>
<proteinExistence type="inferred from homology"/>
<dbReference type="Proteomes" id="UP000215559">
    <property type="component" value="Unassembled WGS sequence"/>
</dbReference>
<dbReference type="GO" id="GO:0044281">
    <property type="term" value="P:small molecule metabolic process"/>
    <property type="evidence" value="ECO:0007669"/>
    <property type="project" value="UniProtKB-ARBA"/>
</dbReference>
<dbReference type="InterPro" id="IPR017583">
    <property type="entry name" value="Tagatose/fructose_Pkinase"/>
</dbReference>
<dbReference type="FunFam" id="3.40.1190.20:FF:000001">
    <property type="entry name" value="Phosphofructokinase"/>
    <property type="match status" value="1"/>
</dbReference>
<dbReference type="PIRSF" id="PIRSF000535">
    <property type="entry name" value="1PFK/6PFK/LacC"/>
    <property type="match status" value="1"/>
</dbReference>
<dbReference type="PROSITE" id="PS00584">
    <property type="entry name" value="PFKB_KINASES_2"/>
    <property type="match status" value="1"/>
</dbReference>
<name>A0A235BV52_UNCW3</name>
<evidence type="ECO:0000313" key="13">
    <source>
        <dbReference type="EMBL" id="OYD16218.1"/>
    </source>
</evidence>
<dbReference type="GO" id="GO:0016052">
    <property type="term" value="P:carbohydrate catabolic process"/>
    <property type="evidence" value="ECO:0007669"/>
    <property type="project" value="UniProtKB-ARBA"/>
</dbReference>
<dbReference type="GO" id="GO:0005829">
    <property type="term" value="C:cytosol"/>
    <property type="evidence" value="ECO:0007669"/>
    <property type="project" value="TreeGrafter"/>
</dbReference>